<comment type="caution">
    <text evidence="5">The sequence shown here is derived from an EMBL/GenBank/DDBJ whole genome shotgun (WGS) entry which is preliminary data.</text>
</comment>
<dbReference type="GO" id="GO:0009117">
    <property type="term" value="P:nucleotide metabolic process"/>
    <property type="evidence" value="ECO:0007669"/>
    <property type="project" value="TreeGrafter"/>
</dbReference>
<dbReference type="SUPFAM" id="SSF54197">
    <property type="entry name" value="HIT-like"/>
    <property type="match status" value="1"/>
</dbReference>
<dbReference type="GO" id="GO:0016787">
    <property type="term" value="F:hydrolase activity"/>
    <property type="evidence" value="ECO:0007669"/>
    <property type="project" value="UniProtKB-KW"/>
</dbReference>
<feature type="short sequence motif" description="Histidine triad motif" evidence="2 3">
    <location>
        <begin position="102"/>
        <end position="106"/>
    </location>
</feature>
<reference evidence="5 6" key="1">
    <citation type="submission" date="2018-06" db="EMBL/GenBank/DDBJ databases">
        <title>Genomic Encyclopedia of Archaeal and Bacterial Type Strains, Phase II (KMG-II): from individual species to whole genera.</title>
        <authorList>
            <person name="Goeker M."/>
        </authorList>
    </citation>
    <scope>NUCLEOTIDE SEQUENCE [LARGE SCALE GENOMIC DNA]</scope>
    <source>
        <strain evidence="5 6">ATCC BAA-1881</strain>
    </source>
</reference>
<dbReference type="PANTHER" id="PTHR46648">
    <property type="entry name" value="HIT FAMILY PROTEIN 1"/>
    <property type="match status" value="1"/>
</dbReference>
<feature type="active site" description="Tele-AMP-histidine intermediate" evidence="1">
    <location>
        <position position="104"/>
    </location>
</feature>
<sequence length="217" mass="25131">MQQQSSISAASAYQCPFCQKEHLSGYILRESASFYIVVDHAPLLKGHLLIIPKKHYSCYGAVPAELDNELQELKQEVAHFFSCFYQQIAYWEHGVFHQSVFHAHLHCFPLGPARYDLSEQLHVHIVKSQDDVRQWYQQHGHYFYFQSPSQPEQQGLIFPPDRGIYDRIARQVIWPSVAAQTGQTRWHTAAERLAVGQPAIAETRLYWKQFQTGCQIS</sequence>
<dbReference type="Gene3D" id="3.30.428.10">
    <property type="entry name" value="HIT-like"/>
    <property type="match status" value="1"/>
</dbReference>
<evidence type="ECO:0000259" key="4">
    <source>
        <dbReference type="PROSITE" id="PS51084"/>
    </source>
</evidence>
<protein>
    <submittedName>
        <fullName evidence="5">Diadenosine tetraphosphate (Ap4A) HIT family hydrolase</fullName>
    </submittedName>
</protein>
<evidence type="ECO:0000313" key="5">
    <source>
        <dbReference type="EMBL" id="PZW32100.1"/>
    </source>
</evidence>
<dbReference type="RefSeq" id="WP_111321616.1">
    <property type="nucleotide sequence ID" value="NZ_BIFX01000001.1"/>
</dbReference>
<evidence type="ECO:0000256" key="1">
    <source>
        <dbReference type="PIRSR" id="PIRSR601310-1"/>
    </source>
</evidence>
<gene>
    <name evidence="5" type="ORF">EI42_02127</name>
</gene>
<feature type="domain" description="HIT" evidence="4">
    <location>
        <begin position="13"/>
        <end position="119"/>
    </location>
</feature>
<name>A0A326UAY1_THEHA</name>
<dbReference type="InterPro" id="IPR011146">
    <property type="entry name" value="HIT-like"/>
</dbReference>
<dbReference type="PANTHER" id="PTHR46648:SF1">
    <property type="entry name" value="ADENOSINE 5'-MONOPHOSPHORAMIDASE HNT1"/>
    <property type="match status" value="1"/>
</dbReference>
<keyword evidence="6" id="KW-1185">Reference proteome</keyword>
<dbReference type="Proteomes" id="UP000248806">
    <property type="component" value="Unassembled WGS sequence"/>
</dbReference>
<keyword evidence="5" id="KW-0378">Hydrolase</keyword>
<evidence type="ECO:0000256" key="2">
    <source>
        <dbReference type="PIRSR" id="PIRSR601310-3"/>
    </source>
</evidence>
<dbReference type="InterPro" id="IPR001310">
    <property type="entry name" value="Histidine_triad_HIT"/>
</dbReference>
<dbReference type="Pfam" id="PF04677">
    <property type="entry name" value="CwfJ_C_1"/>
    <property type="match status" value="1"/>
</dbReference>
<evidence type="ECO:0000256" key="3">
    <source>
        <dbReference type="PROSITE-ProRule" id="PRU00464"/>
    </source>
</evidence>
<proteinExistence type="predicted"/>
<dbReference type="PROSITE" id="PS51084">
    <property type="entry name" value="HIT_2"/>
    <property type="match status" value="1"/>
</dbReference>
<dbReference type="InterPro" id="IPR006768">
    <property type="entry name" value="Cwf19-like_C_dom-1"/>
</dbReference>
<evidence type="ECO:0000313" key="6">
    <source>
        <dbReference type="Proteomes" id="UP000248806"/>
    </source>
</evidence>
<dbReference type="EMBL" id="QKUF01000005">
    <property type="protein sequence ID" value="PZW32100.1"/>
    <property type="molecule type" value="Genomic_DNA"/>
</dbReference>
<dbReference type="AlphaFoldDB" id="A0A326UAY1"/>
<accession>A0A326UAY1</accession>
<dbReference type="InterPro" id="IPR036265">
    <property type="entry name" value="HIT-like_sf"/>
</dbReference>
<dbReference type="OrthoDB" id="3370914at2"/>
<organism evidence="5 6">
    <name type="scientific">Thermosporothrix hazakensis</name>
    <dbReference type="NCBI Taxonomy" id="644383"/>
    <lineage>
        <taxon>Bacteria</taxon>
        <taxon>Bacillati</taxon>
        <taxon>Chloroflexota</taxon>
        <taxon>Ktedonobacteria</taxon>
        <taxon>Ktedonobacterales</taxon>
        <taxon>Thermosporotrichaceae</taxon>
        <taxon>Thermosporothrix</taxon>
    </lineage>
</organism>